<dbReference type="RefSeq" id="WP_010489827.1">
    <property type="nucleotide sequence ID" value="NZ_FZOG01000002.1"/>
</dbReference>
<dbReference type="Pfam" id="PF13466">
    <property type="entry name" value="STAS_2"/>
    <property type="match status" value="1"/>
</dbReference>
<dbReference type="Proteomes" id="UP000242915">
    <property type="component" value="Unassembled WGS sequence"/>
</dbReference>
<evidence type="ECO:0000313" key="3">
    <source>
        <dbReference type="Proteomes" id="UP000242915"/>
    </source>
</evidence>
<gene>
    <name evidence="2" type="ORF">SAMN05216255_1976</name>
</gene>
<proteinExistence type="predicted"/>
<organism evidence="2 3">
    <name type="scientific">Pseudomonas segetis</name>
    <dbReference type="NCBI Taxonomy" id="298908"/>
    <lineage>
        <taxon>Bacteria</taxon>
        <taxon>Pseudomonadati</taxon>
        <taxon>Pseudomonadota</taxon>
        <taxon>Gammaproteobacteria</taxon>
        <taxon>Pseudomonadales</taxon>
        <taxon>Pseudomonadaceae</taxon>
        <taxon>Pseudomonas</taxon>
    </lineage>
</organism>
<evidence type="ECO:0000313" key="2">
    <source>
        <dbReference type="EMBL" id="SNS25180.1"/>
    </source>
</evidence>
<reference evidence="3" key="1">
    <citation type="submission" date="2017-06" db="EMBL/GenBank/DDBJ databases">
        <authorList>
            <person name="Varghese N."/>
            <person name="Submissions S."/>
        </authorList>
    </citation>
    <scope>NUCLEOTIDE SEQUENCE [LARGE SCALE GENOMIC DNA]</scope>
    <source>
        <strain evidence="3">CIP 108523</strain>
    </source>
</reference>
<accession>A0A239CYJ7</accession>
<dbReference type="AlphaFoldDB" id="A0A239CYJ7"/>
<dbReference type="SUPFAM" id="SSF52091">
    <property type="entry name" value="SpoIIaa-like"/>
    <property type="match status" value="1"/>
</dbReference>
<dbReference type="EMBL" id="FZOG01000002">
    <property type="protein sequence ID" value="SNS25180.1"/>
    <property type="molecule type" value="Genomic_DNA"/>
</dbReference>
<dbReference type="InterPro" id="IPR058548">
    <property type="entry name" value="MlaB-like_STAS"/>
</dbReference>
<sequence length="115" mass="12055">MSQASIDELSPGVFQLSGVIDYSSGPQLRKEGGKLLKACNASTCVIDCGAVEKSSSVGLSLLLAFMRDAQSKGKSLEVRNLPKDMQEIAKVSELLEILSGQQSPGATSPTLPSVE</sequence>
<name>A0A239CYJ7_9PSED</name>
<keyword evidence="3" id="KW-1185">Reference proteome</keyword>
<protein>
    <submittedName>
        <fullName evidence="2">Phospholipid transport system transporter-binding protein</fullName>
    </submittedName>
</protein>
<dbReference type="Gene3D" id="3.30.750.24">
    <property type="entry name" value="STAS domain"/>
    <property type="match status" value="1"/>
</dbReference>
<feature type="domain" description="STAS" evidence="1">
    <location>
        <begin position="13"/>
        <end position="115"/>
    </location>
</feature>
<evidence type="ECO:0000259" key="1">
    <source>
        <dbReference type="PROSITE" id="PS50801"/>
    </source>
</evidence>
<dbReference type="InterPro" id="IPR002645">
    <property type="entry name" value="STAS_dom"/>
</dbReference>
<dbReference type="InterPro" id="IPR036513">
    <property type="entry name" value="STAS_dom_sf"/>
</dbReference>
<dbReference type="PROSITE" id="PS50801">
    <property type="entry name" value="STAS"/>
    <property type="match status" value="1"/>
</dbReference>